<dbReference type="Proteomes" id="UP000194003">
    <property type="component" value="Unassembled WGS sequence"/>
</dbReference>
<dbReference type="Gene3D" id="3.40.50.2300">
    <property type="match status" value="3"/>
</dbReference>
<dbReference type="Pfam" id="PF00211">
    <property type="entry name" value="Guanylate_cyc"/>
    <property type="match status" value="1"/>
</dbReference>
<organism evidence="6 7">
    <name type="scientific">Magnetofaba australis IT-1</name>
    <dbReference type="NCBI Taxonomy" id="1434232"/>
    <lineage>
        <taxon>Bacteria</taxon>
        <taxon>Pseudomonadati</taxon>
        <taxon>Pseudomonadota</taxon>
        <taxon>Magnetococcia</taxon>
        <taxon>Magnetococcales</taxon>
        <taxon>Magnetococcaceae</taxon>
        <taxon>Magnetofaba</taxon>
    </lineage>
</organism>
<comment type="caution">
    <text evidence="3">Lacks conserved residue(s) required for the propagation of feature annotation.</text>
</comment>
<dbReference type="Gene3D" id="3.30.70.1230">
    <property type="entry name" value="Nucleotide cyclase"/>
    <property type="match status" value="1"/>
</dbReference>
<feature type="domain" description="Response regulatory" evidence="4">
    <location>
        <begin position="264"/>
        <end position="382"/>
    </location>
</feature>
<keyword evidence="7" id="KW-1185">Reference proteome</keyword>
<dbReference type="PROSITE" id="PS50110">
    <property type="entry name" value="RESPONSE_REGULATORY"/>
    <property type="match status" value="3"/>
</dbReference>
<keyword evidence="2" id="KW-0902">Two-component regulatory system</keyword>
<dbReference type="PROSITE" id="PS50125">
    <property type="entry name" value="GUANYLATE_CYCLASE_2"/>
    <property type="match status" value="1"/>
</dbReference>
<dbReference type="CDD" id="cd17574">
    <property type="entry name" value="REC_OmpR"/>
    <property type="match status" value="1"/>
</dbReference>
<feature type="domain" description="Guanylate cyclase" evidence="5">
    <location>
        <begin position="423"/>
        <end position="549"/>
    </location>
</feature>
<evidence type="ECO:0000256" key="3">
    <source>
        <dbReference type="PROSITE-ProRule" id="PRU00169"/>
    </source>
</evidence>
<dbReference type="CDD" id="cd00156">
    <property type="entry name" value="REC"/>
    <property type="match status" value="1"/>
</dbReference>
<accession>A0A1Y2K628</accession>
<feature type="modified residue" description="4-aspartylphosphate" evidence="3">
    <location>
        <position position="313"/>
    </location>
</feature>
<dbReference type="Pfam" id="PF00072">
    <property type="entry name" value="Response_reg"/>
    <property type="match status" value="3"/>
</dbReference>
<feature type="domain" description="Response regulatory" evidence="4">
    <location>
        <begin position="138"/>
        <end position="253"/>
    </location>
</feature>
<reference evidence="6 7" key="1">
    <citation type="journal article" date="2016" name="BMC Genomics">
        <title>Combined genomic and structural analyses of a cultured magnetotactic bacterium reveals its niche adaptation to a dynamic environment.</title>
        <authorList>
            <person name="Araujo A.C."/>
            <person name="Morillo V."/>
            <person name="Cypriano J."/>
            <person name="Teixeira L.C."/>
            <person name="Leao P."/>
            <person name="Lyra S."/>
            <person name="Almeida L.G."/>
            <person name="Bazylinski D.A."/>
            <person name="Vasconcellos A.T."/>
            <person name="Abreu F."/>
            <person name="Lins U."/>
        </authorList>
    </citation>
    <scope>NUCLEOTIDE SEQUENCE [LARGE SCALE GENOMIC DNA]</scope>
    <source>
        <strain evidence="6 7">IT-1</strain>
    </source>
</reference>
<dbReference type="InterPro" id="IPR011006">
    <property type="entry name" value="CheY-like_superfamily"/>
</dbReference>
<feature type="modified residue" description="4-aspartylphosphate" evidence="3">
    <location>
        <position position="187"/>
    </location>
</feature>
<dbReference type="GO" id="GO:0004016">
    <property type="term" value="F:adenylate cyclase activity"/>
    <property type="evidence" value="ECO:0007669"/>
    <property type="project" value="UniProtKB-ARBA"/>
</dbReference>
<feature type="domain" description="Response regulatory" evidence="4">
    <location>
        <begin position="18"/>
        <end position="133"/>
    </location>
</feature>
<dbReference type="STRING" id="1434232.MAIT1_03219"/>
<dbReference type="SUPFAM" id="SSF55073">
    <property type="entry name" value="Nucleotide cyclase"/>
    <property type="match status" value="1"/>
</dbReference>
<dbReference type="CDD" id="cd07302">
    <property type="entry name" value="CHD"/>
    <property type="match status" value="1"/>
</dbReference>
<gene>
    <name evidence="6" type="ORF">MAIT1_03219</name>
</gene>
<dbReference type="InterPro" id="IPR001789">
    <property type="entry name" value="Sig_transdc_resp-reg_receiver"/>
</dbReference>
<protein>
    <submittedName>
        <fullName evidence="6">Putative adenylate/guanylate cyclase</fullName>
    </submittedName>
</protein>
<dbReference type="InterPro" id="IPR029787">
    <property type="entry name" value="Nucleotide_cyclase"/>
</dbReference>
<dbReference type="SMART" id="SM00044">
    <property type="entry name" value="CYCc"/>
    <property type="match status" value="1"/>
</dbReference>
<dbReference type="SUPFAM" id="SSF52172">
    <property type="entry name" value="CheY-like"/>
    <property type="match status" value="3"/>
</dbReference>
<comment type="caution">
    <text evidence="6">The sequence shown here is derived from an EMBL/GenBank/DDBJ whole genome shotgun (WGS) entry which is preliminary data.</text>
</comment>
<dbReference type="InterPro" id="IPR001054">
    <property type="entry name" value="A/G_cyclase"/>
</dbReference>
<sequence>MTLDGLSSFGGHVSMADTVVLLTDSAILNKIITSALDEERFEARLIASSEADFYDQIVEARPSLIFVRTELKNANGIEVCERIKGDKRLREAKVVFLSGNPQIREQAIQHRADQFLTLPFEKEDAEALVESLLPQAPTVLYVDDSEMFHRVVVPALRDEGYNVVEAYDGREALTMVDTNKVDIIVSDVEMPEMDGITLCHNVRATMEQDIPILLLTSLTSEEAVAKGFEAGADDYLAKPIVVAELISRIKRLLNTSSEQERPERILIVDDQEMIRTAMRNALSAQGFRLDEAKHGVEALTMVMKEKYDLLITDYEMPNLDGLELCIRIRNNEKGQERKLPIIFVTSRNSQADLVKIRSIGIQAFVSKPFTGDRVVAEVERVLAQQRLESQRKMFQNYLTHLSNHKVVDLYNQDGGVADDQFRTILYVDMVGFGGISRELPAPELVPFLNRYFDAICGILVRYDATIDKLINDGVYASFDRQADGAKRAVQAGLEIVNKLPDLHQKIGRTFKVRIGINAGRVILGNIGTNYRDRNITVIGENVEIAQQVGRQAGPNQVVITDEAAKVLEGAIGVEKLGEQTLYGGETMPIYAVKSLQAAEEE</sequence>
<dbReference type="GO" id="GO:0000160">
    <property type="term" value="P:phosphorelay signal transduction system"/>
    <property type="evidence" value="ECO:0007669"/>
    <property type="project" value="InterPro"/>
</dbReference>
<dbReference type="InterPro" id="IPR050595">
    <property type="entry name" value="Bact_response_regulator"/>
</dbReference>
<dbReference type="AlphaFoldDB" id="A0A1Y2K628"/>
<dbReference type="GO" id="GO:0009190">
    <property type="term" value="P:cyclic nucleotide biosynthetic process"/>
    <property type="evidence" value="ECO:0007669"/>
    <property type="project" value="InterPro"/>
</dbReference>
<evidence type="ECO:0000259" key="5">
    <source>
        <dbReference type="PROSITE" id="PS50125"/>
    </source>
</evidence>
<name>A0A1Y2K628_9PROT</name>
<evidence type="ECO:0000313" key="6">
    <source>
        <dbReference type="EMBL" id="OSM05079.1"/>
    </source>
</evidence>
<dbReference type="EMBL" id="LVJN01000018">
    <property type="protein sequence ID" value="OSM05079.1"/>
    <property type="molecule type" value="Genomic_DNA"/>
</dbReference>
<evidence type="ECO:0000259" key="4">
    <source>
        <dbReference type="PROSITE" id="PS50110"/>
    </source>
</evidence>
<keyword evidence="1 3" id="KW-0597">Phosphoprotein</keyword>
<dbReference type="PANTHER" id="PTHR44591">
    <property type="entry name" value="STRESS RESPONSE REGULATOR PROTEIN 1"/>
    <property type="match status" value="1"/>
</dbReference>
<dbReference type="SMART" id="SM00448">
    <property type="entry name" value="REC"/>
    <property type="match status" value="3"/>
</dbReference>
<evidence type="ECO:0000313" key="7">
    <source>
        <dbReference type="Proteomes" id="UP000194003"/>
    </source>
</evidence>
<evidence type="ECO:0000256" key="2">
    <source>
        <dbReference type="ARBA" id="ARBA00023012"/>
    </source>
</evidence>
<proteinExistence type="predicted"/>
<evidence type="ECO:0000256" key="1">
    <source>
        <dbReference type="ARBA" id="ARBA00022553"/>
    </source>
</evidence>
<dbReference type="PANTHER" id="PTHR44591:SF14">
    <property type="entry name" value="PROTEIN PILG"/>
    <property type="match status" value="1"/>
</dbReference>